<protein>
    <submittedName>
        <fullName evidence="5">Uncharacterized protein</fullName>
    </submittedName>
</protein>
<feature type="transmembrane region" description="Helical" evidence="4">
    <location>
        <begin position="378"/>
        <end position="397"/>
    </location>
</feature>
<dbReference type="OrthoDB" id="5490359at2"/>
<keyword evidence="4" id="KW-1133">Transmembrane helix</keyword>
<dbReference type="InterPro" id="IPR011990">
    <property type="entry name" value="TPR-like_helical_dom_sf"/>
</dbReference>
<name>A6GAK2_9BACT</name>
<dbReference type="PANTHER" id="PTHR44227:SF3">
    <property type="entry name" value="PROTEIN O-MANNOSYL-TRANSFERASE TMTC4"/>
    <property type="match status" value="1"/>
</dbReference>
<dbReference type="EMBL" id="ABCS01000052">
    <property type="protein sequence ID" value="EDM77064.1"/>
    <property type="molecule type" value="Genomic_DNA"/>
</dbReference>
<accession>A6GAK2</accession>
<proteinExistence type="predicted"/>
<dbReference type="Proteomes" id="UP000005801">
    <property type="component" value="Unassembled WGS sequence"/>
</dbReference>
<feature type="transmembrane region" description="Helical" evidence="4">
    <location>
        <begin position="15"/>
        <end position="34"/>
    </location>
</feature>
<dbReference type="InterPro" id="IPR052346">
    <property type="entry name" value="O-mannosyl-transferase_TMTC"/>
</dbReference>
<dbReference type="PROSITE" id="PS50005">
    <property type="entry name" value="TPR"/>
    <property type="match status" value="1"/>
</dbReference>
<keyword evidence="4" id="KW-0812">Transmembrane</keyword>
<reference evidence="5 6" key="1">
    <citation type="submission" date="2007-06" db="EMBL/GenBank/DDBJ databases">
        <authorList>
            <person name="Shimkets L."/>
            <person name="Ferriera S."/>
            <person name="Johnson J."/>
            <person name="Kravitz S."/>
            <person name="Beeson K."/>
            <person name="Sutton G."/>
            <person name="Rogers Y.-H."/>
            <person name="Friedman R."/>
            <person name="Frazier M."/>
            <person name="Venter J.C."/>
        </authorList>
    </citation>
    <scope>NUCLEOTIDE SEQUENCE [LARGE SCALE GENOMIC DNA]</scope>
    <source>
        <strain evidence="5 6">SIR-1</strain>
    </source>
</reference>
<sequence length="702" mass="74415">MGAEPQAHDGRARRILLALIAIVHLPLLGFGLIYDDAWTLRSNGFLRPEHFELALLATPEAAARHVPDAFRPTQVVFDMLSYRVLGLRPWAHHALSIVLHVGVCALLARGLERLGASRALTLAATAVFGLLAVHAEAVAVVSFREDLLAALLGLGALLASLRAAEGLEGEGRAWPPSLGWAALSAGLMALACGAKLSAAPLAALPVLLSPHLGLAPWPGCRKLRGAALVVVMVALSLGVAAAVAQTALVHGGLSPYAAADNPRIYATRVGLGPVLAASAQIHLAYLGQILAPLGALAPAPEYVDRGARWLAPATLAALVVIVGSLLGALAVLAKSARASAAPPSLAARTFALATLAWWLACVPTSNLAGLPNMRADRFLYLPSLPLCVALAAALLAIGHRVAPWLRDDEAKAELVEELAAGPSPDMSPWLPLAVFVLVQASTGLAATRAYVSNSTLWHHAVRRAPDSARAHALLGIERLAVGRHAEGRLAPGVAEAAEADCLRAKRLDDQYELPELCLAILASAREDWSLAYEHHARAVELSIDRNDRSLAAMAQLALDLPSEWLARHPELPGAPAGDRQHLALAHIERGLSAYPYSPELQFAAGRVYHRIGQPDRALDHYRRARSLRPERWETVAAGVELALDLGDAAAAHRTWWAESKLLSRADAATRTRLARRLAEARKQPDFSLLHSLLSPGVFPDGP</sequence>
<feature type="transmembrane region" description="Helical" evidence="4">
    <location>
        <begin position="274"/>
        <end position="297"/>
    </location>
</feature>
<evidence type="ECO:0000313" key="5">
    <source>
        <dbReference type="EMBL" id="EDM77064.1"/>
    </source>
</evidence>
<dbReference type="SUPFAM" id="SSF48452">
    <property type="entry name" value="TPR-like"/>
    <property type="match status" value="1"/>
</dbReference>
<feature type="transmembrane region" description="Helical" evidence="4">
    <location>
        <begin position="90"/>
        <end position="108"/>
    </location>
</feature>
<keyword evidence="4" id="KW-0472">Membrane</keyword>
<evidence type="ECO:0000256" key="2">
    <source>
        <dbReference type="ARBA" id="ARBA00022803"/>
    </source>
</evidence>
<dbReference type="STRING" id="391625.PPSIR1_19514"/>
<dbReference type="eggNOG" id="COG0457">
    <property type="taxonomic scope" value="Bacteria"/>
</dbReference>
<keyword evidence="2 3" id="KW-0802">TPR repeat</keyword>
<gene>
    <name evidence="5" type="ORF">PPSIR1_19514</name>
</gene>
<feature type="transmembrane region" description="Helical" evidence="4">
    <location>
        <begin position="228"/>
        <end position="253"/>
    </location>
</feature>
<organism evidence="5 6">
    <name type="scientific">Plesiocystis pacifica SIR-1</name>
    <dbReference type="NCBI Taxonomy" id="391625"/>
    <lineage>
        <taxon>Bacteria</taxon>
        <taxon>Pseudomonadati</taxon>
        <taxon>Myxococcota</taxon>
        <taxon>Polyangia</taxon>
        <taxon>Nannocystales</taxon>
        <taxon>Nannocystaceae</taxon>
        <taxon>Plesiocystis</taxon>
    </lineage>
</organism>
<feature type="transmembrane region" description="Helical" evidence="4">
    <location>
        <begin position="185"/>
        <end position="208"/>
    </location>
</feature>
<dbReference type="RefSeq" id="WP_006973744.1">
    <property type="nucleotide sequence ID" value="NZ_ABCS01000052.1"/>
</dbReference>
<evidence type="ECO:0000256" key="4">
    <source>
        <dbReference type="SAM" id="Phobius"/>
    </source>
</evidence>
<feature type="transmembrane region" description="Helical" evidence="4">
    <location>
        <begin position="309"/>
        <end position="333"/>
    </location>
</feature>
<dbReference type="InterPro" id="IPR019734">
    <property type="entry name" value="TPR_rpt"/>
</dbReference>
<keyword evidence="6" id="KW-1185">Reference proteome</keyword>
<evidence type="ECO:0000256" key="1">
    <source>
        <dbReference type="ARBA" id="ARBA00022737"/>
    </source>
</evidence>
<dbReference type="PANTHER" id="PTHR44227">
    <property type="match status" value="1"/>
</dbReference>
<feature type="transmembrane region" description="Helical" evidence="4">
    <location>
        <begin position="345"/>
        <end position="366"/>
    </location>
</feature>
<feature type="transmembrane region" description="Helical" evidence="4">
    <location>
        <begin position="120"/>
        <end position="141"/>
    </location>
</feature>
<dbReference type="AlphaFoldDB" id="A6GAK2"/>
<keyword evidence="1" id="KW-0677">Repeat</keyword>
<evidence type="ECO:0000313" key="6">
    <source>
        <dbReference type="Proteomes" id="UP000005801"/>
    </source>
</evidence>
<evidence type="ECO:0000256" key="3">
    <source>
        <dbReference type="PROSITE-ProRule" id="PRU00339"/>
    </source>
</evidence>
<dbReference type="Gene3D" id="1.25.40.10">
    <property type="entry name" value="Tetratricopeptide repeat domain"/>
    <property type="match status" value="1"/>
</dbReference>
<comment type="caution">
    <text evidence="5">The sequence shown here is derived from an EMBL/GenBank/DDBJ whole genome shotgun (WGS) entry which is preliminary data.</text>
</comment>
<feature type="repeat" description="TPR" evidence="3">
    <location>
        <begin position="598"/>
        <end position="631"/>
    </location>
</feature>